<dbReference type="AlphaFoldDB" id="A0A1N6MZ14"/>
<evidence type="ECO:0000313" key="3">
    <source>
        <dbReference type="Proteomes" id="UP000196435"/>
    </source>
</evidence>
<name>A0A1N6MZ14_9GAMM</name>
<dbReference type="EMBL" id="FTLG01000193">
    <property type="protein sequence ID" value="SIP74052.1"/>
    <property type="molecule type" value="Genomic_DNA"/>
</dbReference>
<reference evidence="1 4" key="3">
    <citation type="journal article" date="2017" name="Nat. Microbiol.">
        <title>Natural product diversity associated with the nematode symbionts Photorhabdus and Xenorhabdus.</title>
        <authorList>
            <person name="Tobias N.J."/>
            <person name="Wolff H."/>
            <person name="Djahanschiri B."/>
            <person name="Grundmann F."/>
            <person name="Kronenwerth M."/>
            <person name="Shi Y.M."/>
            <person name="Simonyi S."/>
            <person name="Grun P."/>
            <person name="Shapiro-Ilan D."/>
            <person name="Pidot S.J."/>
            <person name="Stinear T.P."/>
            <person name="Ebersberger I."/>
            <person name="Bode H.B."/>
        </authorList>
    </citation>
    <scope>NUCLEOTIDE SEQUENCE [LARGE SCALE GENOMIC DNA]</scope>
    <source>
        <strain evidence="1 4">DSM 16336</strain>
    </source>
</reference>
<organism evidence="2 3">
    <name type="scientific">Xenorhabdus innexi</name>
    <dbReference type="NCBI Taxonomy" id="290109"/>
    <lineage>
        <taxon>Bacteria</taxon>
        <taxon>Pseudomonadati</taxon>
        <taxon>Pseudomonadota</taxon>
        <taxon>Gammaproteobacteria</taxon>
        <taxon>Enterobacterales</taxon>
        <taxon>Morganellaceae</taxon>
        <taxon>Xenorhabdus</taxon>
    </lineage>
</organism>
<proteinExistence type="predicted"/>
<gene>
    <name evidence="1" type="ORF">Xinn_03444</name>
    <name evidence="2" type="ORF">XIS1_500007</name>
</gene>
<dbReference type="Proteomes" id="UP000224871">
    <property type="component" value="Unassembled WGS sequence"/>
</dbReference>
<reference evidence="3" key="1">
    <citation type="submission" date="2016-12" db="EMBL/GenBank/DDBJ databases">
        <authorList>
            <person name="Gaudriault S."/>
        </authorList>
    </citation>
    <scope>NUCLEOTIDE SEQUENCE [LARGE SCALE GENOMIC DNA]</scope>
    <source>
        <strain evidence="3">HGB1681 (deposited as PTA-6826 in the American Type Culture Collection)</strain>
    </source>
</reference>
<accession>A0A1N6MZ14</accession>
<sequence>MTIENILRLVIQRARSTFARGSSNNVIFHTKNIDITENIHSSIDKLKNKVKTNNAIIKDMRIRLENKHKEEVGKLKDPYYCHTYYTVNKFKRNLSGNCQELCLYSFHELMKLHSFEIFNF</sequence>
<dbReference type="RefSeq" id="WP_086953476.1">
    <property type="nucleotide sequence ID" value="NZ_CAWNQC010000264.1"/>
</dbReference>
<keyword evidence="4" id="KW-1185">Reference proteome</keyword>
<evidence type="ECO:0000313" key="1">
    <source>
        <dbReference type="EMBL" id="PHM30190.1"/>
    </source>
</evidence>
<reference evidence="2" key="2">
    <citation type="submission" date="2016-12" db="EMBL/GenBank/DDBJ databases">
        <authorList>
            <person name="Song W.-J."/>
            <person name="Kurnit D.M."/>
        </authorList>
    </citation>
    <scope>NUCLEOTIDE SEQUENCE [LARGE SCALE GENOMIC DNA]</scope>
    <source>
        <strain evidence="2">HGB1681</strain>
    </source>
</reference>
<evidence type="ECO:0000313" key="4">
    <source>
        <dbReference type="Proteomes" id="UP000224871"/>
    </source>
</evidence>
<dbReference type="Proteomes" id="UP000196435">
    <property type="component" value="Unassembled WGS sequence"/>
</dbReference>
<evidence type="ECO:0000313" key="2">
    <source>
        <dbReference type="EMBL" id="SIP74052.1"/>
    </source>
</evidence>
<dbReference type="EMBL" id="NIBU01000064">
    <property type="protein sequence ID" value="PHM30190.1"/>
    <property type="molecule type" value="Genomic_DNA"/>
</dbReference>
<protein>
    <submittedName>
        <fullName evidence="2">Uncharacterized protein</fullName>
    </submittedName>
</protein>